<proteinExistence type="predicted"/>
<dbReference type="EMBL" id="VSSQ01000407">
    <property type="protein sequence ID" value="MPL93879.1"/>
    <property type="molecule type" value="Genomic_DNA"/>
</dbReference>
<evidence type="ECO:0000313" key="1">
    <source>
        <dbReference type="EMBL" id="MPL93879.1"/>
    </source>
</evidence>
<reference evidence="1" key="1">
    <citation type="submission" date="2019-08" db="EMBL/GenBank/DDBJ databases">
        <authorList>
            <person name="Kucharzyk K."/>
            <person name="Murdoch R.W."/>
            <person name="Higgins S."/>
            <person name="Loffler F."/>
        </authorList>
    </citation>
    <scope>NUCLEOTIDE SEQUENCE</scope>
</reference>
<dbReference type="AlphaFoldDB" id="A0A644VR66"/>
<gene>
    <name evidence="1" type="ORF">SDC9_40027</name>
</gene>
<accession>A0A644VR66</accession>
<protein>
    <submittedName>
        <fullName evidence="1">Uncharacterized protein</fullName>
    </submittedName>
</protein>
<name>A0A644VR66_9ZZZZ</name>
<organism evidence="1">
    <name type="scientific">bioreactor metagenome</name>
    <dbReference type="NCBI Taxonomy" id="1076179"/>
    <lineage>
        <taxon>unclassified sequences</taxon>
        <taxon>metagenomes</taxon>
        <taxon>ecological metagenomes</taxon>
    </lineage>
</organism>
<comment type="caution">
    <text evidence="1">The sequence shown here is derived from an EMBL/GenBank/DDBJ whole genome shotgun (WGS) entry which is preliminary data.</text>
</comment>
<sequence length="115" mass="12425">MKKFVLLLFALAVAFSAGGAAAHPPSDLDLLYSREEGVLEVYAPHSVPDGKRHYINLFTLSLNGDLMYRLEPAWQVDGKAAAASFHVGDLPKGAVLEVEAVCNRAGNMKKNLTVE</sequence>